<evidence type="ECO:0000313" key="3">
    <source>
        <dbReference type="EMBL" id="MCO1655040.1"/>
    </source>
</evidence>
<reference evidence="3" key="1">
    <citation type="submission" date="2021-04" db="EMBL/GenBank/DDBJ databases">
        <title>Pseudonocardia sp. nov., isolated from sandy soil of mangrove forest.</title>
        <authorList>
            <person name="Zan Z."/>
            <person name="Huang R."/>
            <person name="Liu W."/>
        </authorList>
    </citation>
    <scope>NUCLEOTIDE SEQUENCE</scope>
    <source>
        <strain evidence="3">S2-4</strain>
    </source>
</reference>
<dbReference type="Pfam" id="PF14399">
    <property type="entry name" value="BtrH_N"/>
    <property type="match status" value="1"/>
</dbReference>
<keyword evidence="4" id="KW-1185">Reference proteome</keyword>
<feature type="domain" description="DUF4872" evidence="2">
    <location>
        <begin position="214"/>
        <end position="351"/>
    </location>
</feature>
<name>A0ABT0ZWI5_9PSEU</name>
<gene>
    <name evidence="3" type="ORF">KDL28_08220</name>
</gene>
<dbReference type="Pfam" id="PF16169">
    <property type="entry name" value="DUF4872"/>
    <property type="match status" value="1"/>
</dbReference>
<dbReference type="InterPro" id="IPR032369">
    <property type="entry name" value="DUF4872"/>
</dbReference>
<protein>
    <submittedName>
        <fullName evidence="3">BtrH N-terminal domain-containing protein</fullName>
    </submittedName>
</protein>
<dbReference type="Proteomes" id="UP001165283">
    <property type="component" value="Unassembled WGS sequence"/>
</dbReference>
<sequence>MARTGESYSTARRHVAGAPAPVAHGGYRLRGGTHPVSAALAGVLAHHGVRAAGAELSEAVLFGLAGGPGAGYILWEFERDGSRPVVLGFSAQWQYIDRAPLAALQRLGVPAAVERTGGAVTAARTLGAALDAGTPALVWPDRYVAGYWHLPAILDGMGGHPVVVHGRDGDRYRLDDRTLAPLTVPVGRFDAARARVGSYRNLMVVPRPEGDVPEEVLRGAVLEAIADCATRLGGTSTSFALPAWAKWARTVTDARAAKGWPRVFADGHGLAWALTSVWEGASPAGMTGGHLRDLTAAFLEEVEPLVGATAPAARAWRAAAAAWHEVAETALPVDVPEFARLRELTAAVQQAVVAEGDAGAGDAEAAAAELWALRAEVDAAPPLTTPERDDLFAGLADRLRAAHAAEKAAVGELAAIG</sequence>
<dbReference type="InterPro" id="IPR026935">
    <property type="entry name" value="BtrH_N"/>
</dbReference>
<evidence type="ECO:0000259" key="1">
    <source>
        <dbReference type="Pfam" id="PF14399"/>
    </source>
</evidence>
<dbReference type="EMBL" id="JAGSOV010000017">
    <property type="protein sequence ID" value="MCO1655040.1"/>
    <property type="molecule type" value="Genomic_DNA"/>
</dbReference>
<evidence type="ECO:0000313" key="4">
    <source>
        <dbReference type="Proteomes" id="UP001165283"/>
    </source>
</evidence>
<comment type="caution">
    <text evidence="3">The sequence shown here is derived from an EMBL/GenBank/DDBJ whole genome shotgun (WGS) entry which is preliminary data.</text>
</comment>
<evidence type="ECO:0000259" key="2">
    <source>
        <dbReference type="Pfam" id="PF16169"/>
    </source>
</evidence>
<feature type="domain" description="Butirosin biosynthesis protein H N-terminal" evidence="1">
    <location>
        <begin position="34"/>
        <end position="176"/>
    </location>
</feature>
<accession>A0ABT0ZWI5</accession>
<organism evidence="3 4">
    <name type="scientific">Pseudonocardia humida</name>
    <dbReference type="NCBI Taxonomy" id="2800819"/>
    <lineage>
        <taxon>Bacteria</taxon>
        <taxon>Bacillati</taxon>
        <taxon>Actinomycetota</taxon>
        <taxon>Actinomycetes</taxon>
        <taxon>Pseudonocardiales</taxon>
        <taxon>Pseudonocardiaceae</taxon>
        <taxon>Pseudonocardia</taxon>
    </lineage>
</organism>
<proteinExistence type="predicted"/>